<dbReference type="InterPro" id="IPR039448">
    <property type="entry name" value="Beta_helix"/>
</dbReference>
<evidence type="ECO:0000259" key="2">
    <source>
        <dbReference type="Pfam" id="PF13229"/>
    </source>
</evidence>
<dbReference type="Pfam" id="PF13229">
    <property type="entry name" value="Beta_helix"/>
    <property type="match status" value="2"/>
</dbReference>
<accession>A2FPW6</accession>
<evidence type="ECO:0000313" key="3">
    <source>
        <dbReference type="EMBL" id="EAX93070.1"/>
    </source>
</evidence>
<dbReference type="GO" id="GO:0006511">
    <property type="term" value="P:ubiquitin-dependent protein catabolic process"/>
    <property type="evidence" value="ECO:0000318"/>
    <property type="project" value="GO_Central"/>
</dbReference>
<feature type="domain" description="Right handed beta helix" evidence="2">
    <location>
        <begin position="586"/>
        <end position="722"/>
    </location>
</feature>
<dbReference type="InParanoid" id="A2FPW6"/>
<reference evidence="3" key="1">
    <citation type="submission" date="2006-10" db="EMBL/GenBank/DDBJ databases">
        <authorList>
            <person name="Amadeo P."/>
            <person name="Zhao Q."/>
            <person name="Wortman J."/>
            <person name="Fraser-Liggett C."/>
            <person name="Carlton J."/>
        </authorList>
    </citation>
    <scope>NUCLEOTIDE SEQUENCE</scope>
    <source>
        <strain evidence="3">G3</strain>
    </source>
</reference>
<dbReference type="InterPro" id="IPR011050">
    <property type="entry name" value="Pectin_lyase_fold/virulence"/>
</dbReference>
<sequence length="765" mass="81803">MADFNDLIAKYISLEENVSIMIPINTMVGDSSISDFATTDSAFFTAHSFDTINNNMFETNAISQFNSSSLNTEADLSIFIDALNKSSSSNKKRVRTSPPISSGLPLQFFKDTQVQPTPPFHSPENTPTITASETSNPNLATVLATCAADSVIVLPSGIYQQKYVITKNITLRGDGEVIFDSPSPSFTISSGDVILENIAIRHGRIDVASARLQLTNCQINATINASATTRLNLQGCVLSQSEDFNIILNRSTATINDTNIINKGLSIQEKSALTVNKCKIENIVENAILADSSICKVTESYIGNCTKSCVLVKKDSEVSIFDSHIYDAEKANLVEATDGGILKVKNCTLNGECTNSISSSIGASVLCENLELRRNVSSTSGGFIELRQCQLTTAVIENARFTAIGCDIFSTESCGLATVGQCDIVLDQTVIHNCRSNGAEFSELSAVTATNCKFLANSGGGVSVSSTSAMFSHCLFAGNALVGAEIVGETAAPIFDESEFSENAAVEATVFQGTEPRFINCKFTKSEHLCTSVIGANPQYKGCFFRGYQDAAVEIAEAGTPSFENCTFEQGNGMCCQIHDESTVSVFEHCNFRDNAKASAILIFQKAEAIFESCNFSGSGYCHAEIRNDAHCKFTGCVLAECASGVGTHIHSSGAAEFVRTTIKDIEKVGIFIGPRGRVSMNDCEILNCGEVGLASETGSSLQATGCTFRNNGHVGIQADGGNINVEQCVFEEHSDFGIYSTALATVKQKENKFIDNSKGDTQIG</sequence>
<dbReference type="InterPro" id="IPR051550">
    <property type="entry name" value="SCF-Subunits/Alg-Epimerases"/>
</dbReference>
<dbReference type="KEGG" id="tva:4750788"/>
<dbReference type="VEuPathDB" id="TrichDB:TVAG_220450"/>
<gene>
    <name evidence="3" type="ORF">TVAG_220450</name>
</gene>
<dbReference type="GO" id="GO:0042981">
    <property type="term" value="P:regulation of apoptotic process"/>
    <property type="evidence" value="ECO:0000318"/>
    <property type="project" value="GO_Central"/>
</dbReference>
<dbReference type="Proteomes" id="UP000001542">
    <property type="component" value="Unassembled WGS sequence"/>
</dbReference>
<dbReference type="AlphaFoldDB" id="A2FPW6"/>
<dbReference type="EMBL" id="DS113932">
    <property type="protein sequence ID" value="EAX93070.1"/>
    <property type="molecule type" value="Genomic_DNA"/>
</dbReference>
<dbReference type="Gene3D" id="2.160.20.10">
    <property type="entry name" value="Single-stranded right-handed beta-helix, Pectin lyase-like"/>
    <property type="match status" value="2"/>
</dbReference>
<dbReference type="InterPro" id="IPR006626">
    <property type="entry name" value="PbH1"/>
</dbReference>
<dbReference type="SMART" id="SM00710">
    <property type="entry name" value="PbH1"/>
    <property type="match status" value="6"/>
</dbReference>
<dbReference type="OrthoDB" id="10266380at2759"/>
<dbReference type="InterPro" id="IPR012334">
    <property type="entry name" value="Pectin_lyas_fold"/>
</dbReference>
<proteinExistence type="predicted"/>
<dbReference type="PANTHER" id="PTHR22990:SF15">
    <property type="entry name" value="F-BOX ONLY PROTEIN 10"/>
    <property type="match status" value="1"/>
</dbReference>
<dbReference type="VEuPathDB" id="TrichDB:TVAGG3_0861760"/>
<evidence type="ECO:0000313" key="4">
    <source>
        <dbReference type="Proteomes" id="UP000001542"/>
    </source>
</evidence>
<keyword evidence="1" id="KW-0677">Repeat</keyword>
<dbReference type="RefSeq" id="XP_001306000.1">
    <property type="nucleotide sequence ID" value="XM_001305999.1"/>
</dbReference>
<name>A2FPW6_TRIV3</name>
<evidence type="ECO:0000256" key="1">
    <source>
        <dbReference type="ARBA" id="ARBA00022737"/>
    </source>
</evidence>
<dbReference type="PANTHER" id="PTHR22990">
    <property type="entry name" value="F-BOX ONLY PROTEIN"/>
    <property type="match status" value="1"/>
</dbReference>
<dbReference type="SMR" id="A2FPW6"/>
<organism evidence="3 4">
    <name type="scientific">Trichomonas vaginalis (strain ATCC PRA-98 / G3)</name>
    <dbReference type="NCBI Taxonomy" id="412133"/>
    <lineage>
        <taxon>Eukaryota</taxon>
        <taxon>Metamonada</taxon>
        <taxon>Parabasalia</taxon>
        <taxon>Trichomonadida</taxon>
        <taxon>Trichomonadidae</taxon>
        <taxon>Trichomonas</taxon>
    </lineage>
</organism>
<feature type="domain" description="Right handed beta helix" evidence="2">
    <location>
        <begin position="308"/>
        <end position="479"/>
    </location>
</feature>
<protein>
    <recommendedName>
        <fullName evidence="2">Right handed beta helix domain-containing protein</fullName>
    </recommendedName>
</protein>
<keyword evidence="4" id="KW-1185">Reference proteome</keyword>
<dbReference type="SUPFAM" id="SSF51126">
    <property type="entry name" value="Pectin lyase-like"/>
    <property type="match status" value="2"/>
</dbReference>
<reference evidence="3" key="2">
    <citation type="journal article" date="2007" name="Science">
        <title>Draft genome sequence of the sexually transmitted pathogen Trichomonas vaginalis.</title>
        <authorList>
            <person name="Carlton J.M."/>
            <person name="Hirt R.P."/>
            <person name="Silva J.C."/>
            <person name="Delcher A.L."/>
            <person name="Schatz M."/>
            <person name="Zhao Q."/>
            <person name="Wortman J.R."/>
            <person name="Bidwell S.L."/>
            <person name="Alsmark U.C.M."/>
            <person name="Besteiro S."/>
            <person name="Sicheritz-Ponten T."/>
            <person name="Noel C.J."/>
            <person name="Dacks J.B."/>
            <person name="Foster P.G."/>
            <person name="Simillion C."/>
            <person name="Van de Peer Y."/>
            <person name="Miranda-Saavedra D."/>
            <person name="Barton G.J."/>
            <person name="Westrop G.D."/>
            <person name="Mueller S."/>
            <person name="Dessi D."/>
            <person name="Fiori P.L."/>
            <person name="Ren Q."/>
            <person name="Paulsen I."/>
            <person name="Zhang H."/>
            <person name="Bastida-Corcuera F.D."/>
            <person name="Simoes-Barbosa A."/>
            <person name="Brown M.T."/>
            <person name="Hayes R.D."/>
            <person name="Mukherjee M."/>
            <person name="Okumura C.Y."/>
            <person name="Schneider R."/>
            <person name="Smith A.J."/>
            <person name="Vanacova S."/>
            <person name="Villalvazo M."/>
            <person name="Haas B.J."/>
            <person name="Pertea M."/>
            <person name="Feldblyum T.V."/>
            <person name="Utterback T.R."/>
            <person name="Shu C.L."/>
            <person name="Osoegawa K."/>
            <person name="de Jong P.J."/>
            <person name="Hrdy I."/>
            <person name="Horvathova L."/>
            <person name="Zubacova Z."/>
            <person name="Dolezal P."/>
            <person name="Malik S.B."/>
            <person name="Logsdon J.M. Jr."/>
            <person name="Henze K."/>
            <person name="Gupta A."/>
            <person name="Wang C.C."/>
            <person name="Dunne R.L."/>
            <person name="Upcroft J.A."/>
            <person name="Upcroft P."/>
            <person name="White O."/>
            <person name="Salzberg S.L."/>
            <person name="Tang P."/>
            <person name="Chiu C.-H."/>
            <person name="Lee Y.-S."/>
            <person name="Embley T.M."/>
            <person name="Coombs G.H."/>
            <person name="Mottram J.C."/>
            <person name="Tachezy J."/>
            <person name="Fraser-Liggett C.M."/>
            <person name="Johnson P.J."/>
        </authorList>
    </citation>
    <scope>NUCLEOTIDE SEQUENCE [LARGE SCALE GENOMIC DNA]</scope>
    <source>
        <strain evidence="3">G3</strain>
    </source>
</reference>